<evidence type="ECO:0000256" key="2">
    <source>
        <dbReference type="SAM" id="MobiDB-lite"/>
    </source>
</evidence>
<proteinExistence type="predicted"/>
<dbReference type="EMBL" id="JABWDY010025314">
    <property type="protein sequence ID" value="KAF5189555.1"/>
    <property type="molecule type" value="Genomic_DNA"/>
</dbReference>
<evidence type="ECO:0000313" key="4">
    <source>
        <dbReference type="Proteomes" id="UP000554482"/>
    </source>
</evidence>
<feature type="coiled-coil region" evidence="1">
    <location>
        <begin position="1"/>
        <end position="35"/>
    </location>
</feature>
<sequence>MQVLKNRAVITELEMREKEQEVVAKEADVAFWKDQYEQERERLMSNHVAWEVYSNSLKAQLAELGSPVEEETLVGDEQNTPQDTSVGPIIELGKDGDQAE</sequence>
<protein>
    <submittedName>
        <fullName evidence="3">Uncharacterized protein</fullName>
    </submittedName>
</protein>
<organism evidence="3 4">
    <name type="scientific">Thalictrum thalictroides</name>
    <name type="common">Rue-anemone</name>
    <name type="synonym">Anemone thalictroides</name>
    <dbReference type="NCBI Taxonomy" id="46969"/>
    <lineage>
        <taxon>Eukaryota</taxon>
        <taxon>Viridiplantae</taxon>
        <taxon>Streptophyta</taxon>
        <taxon>Embryophyta</taxon>
        <taxon>Tracheophyta</taxon>
        <taxon>Spermatophyta</taxon>
        <taxon>Magnoliopsida</taxon>
        <taxon>Ranunculales</taxon>
        <taxon>Ranunculaceae</taxon>
        <taxon>Thalictroideae</taxon>
        <taxon>Thalictrum</taxon>
    </lineage>
</organism>
<evidence type="ECO:0000256" key="1">
    <source>
        <dbReference type="SAM" id="Coils"/>
    </source>
</evidence>
<accession>A0A7J6VZP1</accession>
<reference evidence="3 4" key="1">
    <citation type="submission" date="2020-06" db="EMBL/GenBank/DDBJ databases">
        <title>Transcriptomic and genomic resources for Thalictrum thalictroides and T. hernandezii: Facilitating candidate gene discovery in an emerging model plant lineage.</title>
        <authorList>
            <person name="Arias T."/>
            <person name="Riano-Pachon D.M."/>
            <person name="Di Stilio V.S."/>
        </authorList>
    </citation>
    <scope>NUCLEOTIDE SEQUENCE [LARGE SCALE GENOMIC DNA]</scope>
    <source>
        <strain evidence="4">cv. WT478/WT964</strain>
        <tissue evidence="3">Leaves</tissue>
    </source>
</reference>
<name>A0A7J6VZP1_THATH</name>
<keyword evidence="4" id="KW-1185">Reference proteome</keyword>
<keyword evidence="1" id="KW-0175">Coiled coil</keyword>
<dbReference type="AlphaFoldDB" id="A0A7J6VZP1"/>
<evidence type="ECO:0000313" key="3">
    <source>
        <dbReference type="EMBL" id="KAF5189555.1"/>
    </source>
</evidence>
<comment type="caution">
    <text evidence="3">The sequence shown here is derived from an EMBL/GenBank/DDBJ whole genome shotgun (WGS) entry which is preliminary data.</text>
</comment>
<dbReference type="Proteomes" id="UP000554482">
    <property type="component" value="Unassembled WGS sequence"/>
</dbReference>
<gene>
    <name evidence="3" type="ORF">FRX31_020859</name>
</gene>
<feature type="region of interest" description="Disordered" evidence="2">
    <location>
        <begin position="70"/>
        <end position="100"/>
    </location>
</feature>